<name>M3DAD8_SPHMS</name>
<dbReference type="InterPro" id="IPR029035">
    <property type="entry name" value="DHS-like_NAD/FAD-binding_dom"/>
</dbReference>
<sequence>MPHSLTTPPRTVNIAEYLFTRLRQLGCLSCHGLPGDFSLRMLDFVHSSGVQWVGNCNELNAGYAADAYARLNGLGALCTTFGVGELSAVNAVAGSYAERVPVVHIVGTPGRKSQREGMLLHHTLGNGDFRVFARIHQEITIAQTNLLDPITAPAEIDRVLAICYKDSQPVYIQLPTDMVDQAVDASLLEIPIDTRPRASNSEAEELALQIVLEKIYKARRPVFLVDGAAQRRRILPAVSALIRKAPLPVFVAPMGKGTVDEDLPNFVGLYAGAASHPEVAAALESSDLVITIGTIQSDLNTAGFTYQFSKLNTIDIEYDCVAVGYAKFEKVYFKSFVPKLEQALEVEKLSCCALEIPKKIGAATAAEDTTSNDLIASSSSSSTPPTEEEQDLITHEYLWPRLSTFLRSNDILITETGTSFMGIWETLLPRNVTLINQILWSSIGYGVGAAQGAALYAREHNLQNSDSPQQHKRVICFEGDGSFQLTCQELSTIMRLELDVIMFVIENDGYEIERWVHGPEAHYNDIQRWQYSKIPEVLTVEEEGENKKKRVKTWKVRGRRELEELLRDEEGFGRGKGLQFVEMHMARGDAPKNLREFAVNAAKRNSTK</sequence>
<dbReference type="Pfam" id="PF00205">
    <property type="entry name" value="TPP_enzyme_M"/>
    <property type="match status" value="1"/>
</dbReference>
<dbReference type="PIRSF" id="PIRSF036565">
    <property type="entry name" value="Pyruvt_ip_decrb"/>
    <property type="match status" value="1"/>
</dbReference>
<dbReference type="InterPro" id="IPR047214">
    <property type="entry name" value="TPP_PDC_IPDC"/>
</dbReference>
<dbReference type="InterPro" id="IPR011766">
    <property type="entry name" value="TPP_enzyme_TPP-bd"/>
</dbReference>
<accession>M3DAD8</accession>
<dbReference type="PANTHER" id="PTHR43452">
    <property type="entry name" value="PYRUVATE DECARBOXYLASE"/>
    <property type="match status" value="1"/>
</dbReference>
<evidence type="ECO:0000256" key="9">
    <source>
        <dbReference type="ARBA" id="ARBA00023052"/>
    </source>
</evidence>
<dbReference type="GO" id="GO:0005829">
    <property type="term" value="C:cytosol"/>
    <property type="evidence" value="ECO:0007669"/>
    <property type="project" value="TreeGrafter"/>
</dbReference>
<dbReference type="SUPFAM" id="SSF52467">
    <property type="entry name" value="DHS-like NAD/FAD-binding domain"/>
    <property type="match status" value="1"/>
</dbReference>
<feature type="binding site" evidence="11">
    <location>
        <position position="164"/>
    </location>
    <ligand>
        <name>pyruvate</name>
        <dbReference type="ChEBI" id="CHEBI:15361"/>
        <label>2</label>
        <note>allosteric activator</note>
    </ligand>
</feature>
<keyword evidence="9 13" id="KW-0786">Thiamine pyrophosphate</keyword>
<comment type="cofactor">
    <cofactor evidence="12">
        <name>Mg(2+)</name>
        <dbReference type="ChEBI" id="CHEBI:18420"/>
    </cofactor>
    <text evidence="12">Binds 1 Mg(2+) per subunit.</text>
</comment>
<evidence type="ECO:0000256" key="7">
    <source>
        <dbReference type="ARBA" id="ARBA00022793"/>
    </source>
</evidence>
<dbReference type="STRING" id="692275.M3DAD8"/>
<dbReference type="Pfam" id="PF02776">
    <property type="entry name" value="TPP_enzyme_N"/>
    <property type="match status" value="1"/>
</dbReference>
<dbReference type="InterPro" id="IPR012000">
    <property type="entry name" value="Thiamin_PyroP_enz_cen_dom"/>
</dbReference>
<evidence type="ECO:0000256" key="11">
    <source>
        <dbReference type="PIRSR" id="PIRSR036565-1"/>
    </source>
</evidence>
<comment type="catalytic activity">
    <reaction evidence="1">
        <text>a 2-oxocarboxylate + H(+) = an aldehyde + CO2</text>
        <dbReference type="Rhea" id="RHEA:11628"/>
        <dbReference type="ChEBI" id="CHEBI:15378"/>
        <dbReference type="ChEBI" id="CHEBI:16526"/>
        <dbReference type="ChEBI" id="CHEBI:17478"/>
        <dbReference type="ChEBI" id="CHEBI:35179"/>
        <dbReference type="EC" id="4.1.1.1"/>
    </reaction>
</comment>
<dbReference type="GO" id="GO:0000287">
    <property type="term" value="F:magnesium ion binding"/>
    <property type="evidence" value="ECO:0007669"/>
    <property type="project" value="InterPro"/>
</dbReference>
<evidence type="ECO:0000256" key="3">
    <source>
        <dbReference type="ARBA" id="ARBA00007812"/>
    </source>
</evidence>
<dbReference type="GO" id="GO:0004737">
    <property type="term" value="F:pyruvate decarboxylase activity"/>
    <property type="evidence" value="ECO:0007669"/>
    <property type="project" value="UniProtKB-EC"/>
</dbReference>
<dbReference type="InterPro" id="IPR047213">
    <property type="entry name" value="TPP_PYR_PDC_IPDC-like"/>
</dbReference>
<evidence type="ECO:0000256" key="2">
    <source>
        <dbReference type="ARBA" id="ARBA00001964"/>
    </source>
</evidence>
<dbReference type="InterPro" id="IPR029061">
    <property type="entry name" value="THDP-binding"/>
</dbReference>
<dbReference type="SUPFAM" id="SSF52518">
    <property type="entry name" value="Thiamin diphosphate-binding fold (THDP-binding)"/>
    <property type="match status" value="2"/>
</dbReference>
<dbReference type="HOGENOM" id="CLU_013748_0_2_1"/>
<keyword evidence="10" id="KW-0456">Lyase</keyword>
<dbReference type="Proteomes" id="UP000016931">
    <property type="component" value="Unassembled WGS sequence"/>
</dbReference>
<proteinExistence type="inferred from homology"/>
<dbReference type="OrthoDB" id="308383at2759"/>
<keyword evidence="18" id="KW-1185">Reference proteome</keyword>
<dbReference type="CDD" id="cd02005">
    <property type="entry name" value="TPP_PDC_IPDC"/>
    <property type="match status" value="1"/>
</dbReference>
<dbReference type="AlphaFoldDB" id="M3DAD8"/>
<keyword evidence="7" id="KW-0210">Decarboxylase</keyword>
<feature type="domain" description="Thiamine pyrophosphate enzyme TPP-binding" evidence="15">
    <location>
        <begin position="431"/>
        <end position="521"/>
    </location>
</feature>
<keyword evidence="8 12" id="KW-0460">Magnesium</keyword>
<dbReference type="eggNOG" id="KOG1184">
    <property type="taxonomic scope" value="Eukaryota"/>
</dbReference>
<feature type="domain" description="Thiamine pyrophosphate enzyme central" evidence="14">
    <location>
        <begin position="209"/>
        <end position="322"/>
    </location>
</feature>
<comment type="similarity">
    <text evidence="3 13">Belongs to the TPP enzyme family.</text>
</comment>
<dbReference type="CDD" id="cd07038">
    <property type="entry name" value="TPP_PYR_PDC_IPDC_like"/>
    <property type="match status" value="1"/>
</dbReference>
<evidence type="ECO:0000259" key="14">
    <source>
        <dbReference type="Pfam" id="PF00205"/>
    </source>
</evidence>
<dbReference type="InterPro" id="IPR012110">
    <property type="entry name" value="PDC/IPDC-like"/>
</dbReference>
<feature type="domain" description="Thiamine pyrophosphate enzyme N-terminal TPP-binding" evidence="16">
    <location>
        <begin position="13"/>
        <end position="119"/>
    </location>
</feature>
<evidence type="ECO:0000313" key="17">
    <source>
        <dbReference type="EMBL" id="EMF15060.1"/>
    </source>
</evidence>
<feature type="binding site" evidence="11">
    <location>
        <position position="513"/>
    </location>
    <ligand>
        <name>pyruvate</name>
        <dbReference type="ChEBI" id="CHEBI:15361"/>
        <label>1</label>
        <note>substrate; ligand shared between two neighboring subunits</note>
    </ligand>
</feature>
<dbReference type="InterPro" id="IPR012001">
    <property type="entry name" value="Thiamin_PyroP_enz_TPP-bd_dom"/>
</dbReference>
<dbReference type="GO" id="GO:0030976">
    <property type="term" value="F:thiamine pyrophosphate binding"/>
    <property type="evidence" value="ECO:0007669"/>
    <property type="project" value="InterPro"/>
</dbReference>
<evidence type="ECO:0000256" key="8">
    <source>
        <dbReference type="ARBA" id="ARBA00022842"/>
    </source>
</evidence>
<gene>
    <name evidence="17" type="ORF">SEPMUDRAFT_114186</name>
</gene>
<evidence type="ECO:0000256" key="6">
    <source>
        <dbReference type="ARBA" id="ARBA00022723"/>
    </source>
</evidence>
<dbReference type="Gene3D" id="3.40.50.970">
    <property type="match status" value="2"/>
</dbReference>
<dbReference type="FunFam" id="3.40.50.970:FF:000024">
    <property type="entry name" value="Pyruvate decarboxylase isozyme"/>
    <property type="match status" value="1"/>
</dbReference>
<dbReference type="Pfam" id="PF02775">
    <property type="entry name" value="TPP_enzyme_C"/>
    <property type="match status" value="1"/>
</dbReference>
<feature type="binding site" evidence="11">
    <location>
        <position position="122"/>
    </location>
    <ligand>
        <name>pyruvate</name>
        <dbReference type="ChEBI" id="CHEBI:15361"/>
        <label>1</label>
        <note>substrate; ligand shared between two neighboring subunits</note>
    </ligand>
</feature>
<reference evidence="17 18" key="1">
    <citation type="journal article" date="2012" name="PLoS Pathog.">
        <title>Diverse lifestyles and strategies of plant pathogenesis encoded in the genomes of eighteen Dothideomycetes fungi.</title>
        <authorList>
            <person name="Ohm R.A."/>
            <person name="Feau N."/>
            <person name="Henrissat B."/>
            <person name="Schoch C.L."/>
            <person name="Horwitz B.A."/>
            <person name="Barry K.W."/>
            <person name="Condon B.J."/>
            <person name="Copeland A.C."/>
            <person name="Dhillon B."/>
            <person name="Glaser F."/>
            <person name="Hesse C.N."/>
            <person name="Kosti I."/>
            <person name="LaButti K."/>
            <person name="Lindquist E.A."/>
            <person name="Lucas S."/>
            <person name="Salamov A.A."/>
            <person name="Bradshaw R.E."/>
            <person name="Ciuffetti L."/>
            <person name="Hamelin R.C."/>
            <person name="Kema G.H.J."/>
            <person name="Lawrence C."/>
            <person name="Scott J.A."/>
            <person name="Spatafora J.W."/>
            <person name="Turgeon B.G."/>
            <person name="de Wit P.J.G.M."/>
            <person name="Zhong S."/>
            <person name="Goodwin S.B."/>
            <person name="Grigoriev I.V."/>
        </authorList>
    </citation>
    <scope>NUCLEOTIDE SEQUENCE [LARGE SCALE GENOMIC DNA]</scope>
    <source>
        <strain evidence="17 18">SO2202</strain>
    </source>
</reference>
<feature type="binding site" evidence="12">
    <location>
        <position position="480"/>
    </location>
    <ligand>
        <name>Mg(2+)</name>
        <dbReference type="ChEBI" id="CHEBI:18420"/>
    </ligand>
</feature>
<dbReference type="EC" id="4.1.1.1" evidence="4"/>
<comment type="cofactor">
    <cofactor evidence="2">
        <name>thiamine diphosphate</name>
        <dbReference type="ChEBI" id="CHEBI:58937"/>
    </cofactor>
</comment>
<evidence type="ECO:0000256" key="4">
    <source>
        <dbReference type="ARBA" id="ARBA00013202"/>
    </source>
</evidence>
<dbReference type="OMA" id="IREHFHA"/>
<keyword evidence="6 12" id="KW-0479">Metal-binding</keyword>
<dbReference type="GO" id="GO:0000949">
    <property type="term" value="P:aromatic amino acid family catabolic process to alcohol via Ehrlich pathway"/>
    <property type="evidence" value="ECO:0007669"/>
    <property type="project" value="TreeGrafter"/>
</dbReference>
<feature type="binding site" evidence="12">
    <location>
        <position position="509"/>
    </location>
    <ligand>
        <name>Mg(2+)</name>
        <dbReference type="ChEBI" id="CHEBI:18420"/>
    </ligand>
</feature>
<evidence type="ECO:0000313" key="18">
    <source>
        <dbReference type="Proteomes" id="UP000016931"/>
    </source>
</evidence>
<feature type="binding site" evidence="11">
    <location>
        <position position="36"/>
    </location>
    <ligand>
        <name>pyruvate</name>
        <dbReference type="ChEBI" id="CHEBI:15361"/>
        <label>1</label>
        <note>substrate; ligand shared between two neighboring subunits</note>
    </ligand>
</feature>
<evidence type="ECO:0000256" key="12">
    <source>
        <dbReference type="PIRSR" id="PIRSR036565-2"/>
    </source>
</evidence>
<dbReference type="Gene3D" id="3.40.50.1220">
    <property type="entry name" value="TPP-binding domain"/>
    <property type="match status" value="1"/>
</dbReference>
<keyword evidence="17" id="KW-0670">Pyruvate</keyword>
<organism evidence="17 18">
    <name type="scientific">Sphaerulina musiva (strain SO2202)</name>
    <name type="common">Poplar stem canker fungus</name>
    <name type="synonym">Septoria musiva</name>
    <dbReference type="NCBI Taxonomy" id="692275"/>
    <lineage>
        <taxon>Eukaryota</taxon>
        <taxon>Fungi</taxon>
        <taxon>Dikarya</taxon>
        <taxon>Ascomycota</taxon>
        <taxon>Pezizomycotina</taxon>
        <taxon>Dothideomycetes</taxon>
        <taxon>Dothideomycetidae</taxon>
        <taxon>Mycosphaerellales</taxon>
        <taxon>Mycosphaerellaceae</taxon>
        <taxon>Sphaerulina</taxon>
    </lineage>
</organism>
<protein>
    <recommendedName>
        <fullName evidence="5">Pyruvate decarboxylase</fullName>
        <ecNumber evidence="4">4.1.1.1</ecNumber>
    </recommendedName>
</protein>
<evidence type="ECO:0000256" key="13">
    <source>
        <dbReference type="RuleBase" id="RU362132"/>
    </source>
</evidence>
<dbReference type="FunFam" id="3.40.50.970:FF:000019">
    <property type="entry name" value="Pyruvate decarboxylase isozyme"/>
    <property type="match status" value="1"/>
</dbReference>
<evidence type="ECO:0000259" key="16">
    <source>
        <dbReference type="Pfam" id="PF02776"/>
    </source>
</evidence>
<dbReference type="PANTHER" id="PTHR43452:SF11">
    <property type="entry name" value="PYRUVATE DECARBOXYLASE"/>
    <property type="match status" value="1"/>
</dbReference>
<feature type="binding site" evidence="12">
    <location>
        <position position="507"/>
    </location>
    <ligand>
        <name>Mg(2+)</name>
        <dbReference type="ChEBI" id="CHEBI:18420"/>
    </ligand>
</feature>
<evidence type="ECO:0000256" key="1">
    <source>
        <dbReference type="ARBA" id="ARBA00001041"/>
    </source>
</evidence>
<evidence type="ECO:0000256" key="5">
    <source>
        <dbReference type="ARBA" id="ARBA00014422"/>
    </source>
</evidence>
<dbReference type="RefSeq" id="XP_016763181.1">
    <property type="nucleotide sequence ID" value="XM_016901080.1"/>
</dbReference>
<evidence type="ECO:0000256" key="10">
    <source>
        <dbReference type="ARBA" id="ARBA00023239"/>
    </source>
</evidence>
<dbReference type="GeneID" id="27898217"/>
<evidence type="ECO:0000259" key="15">
    <source>
        <dbReference type="Pfam" id="PF02775"/>
    </source>
</evidence>
<dbReference type="GO" id="GO:0005634">
    <property type="term" value="C:nucleus"/>
    <property type="evidence" value="ECO:0007669"/>
    <property type="project" value="TreeGrafter"/>
</dbReference>
<dbReference type="EMBL" id="KB456261">
    <property type="protein sequence ID" value="EMF15060.1"/>
    <property type="molecule type" value="Genomic_DNA"/>
</dbReference>